<dbReference type="Gene3D" id="3.30.360.10">
    <property type="entry name" value="Dihydrodipicolinate Reductase, domain 2"/>
    <property type="match status" value="1"/>
</dbReference>
<feature type="domain" description="GFO/IDH/MocA-like oxidoreductase" evidence="3">
    <location>
        <begin position="135"/>
        <end position="258"/>
    </location>
</feature>
<dbReference type="Pfam" id="PF01408">
    <property type="entry name" value="GFO_IDH_MocA"/>
    <property type="match status" value="1"/>
</dbReference>
<keyword evidence="1" id="KW-0560">Oxidoreductase</keyword>
<dbReference type="Pfam" id="PF22725">
    <property type="entry name" value="GFO_IDH_MocA_C3"/>
    <property type="match status" value="1"/>
</dbReference>
<organism evidence="4 5">
    <name type="scientific">Maribacter arenosus</name>
    <dbReference type="NCBI Taxonomy" id="1854708"/>
    <lineage>
        <taxon>Bacteria</taxon>
        <taxon>Pseudomonadati</taxon>
        <taxon>Bacteroidota</taxon>
        <taxon>Flavobacteriia</taxon>
        <taxon>Flavobacteriales</taxon>
        <taxon>Flavobacteriaceae</taxon>
        <taxon>Maribacter</taxon>
    </lineage>
</organism>
<evidence type="ECO:0000259" key="3">
    <source>
        <dbReference type="Pfam" id="PF22725"/>
    </source>
</evidence>
<dbReference type="PANTHER" id="PTHR43818:SF11">
    <property type="entry name" value="BCDNA.GH03377"/>
    <property type="match status" value="1"/>
</dbReference>
<dbReference type="RefSeq" id="WP_188314603.1">
    <property type="nucleotide sequence ID" value="NZ_JABTCG010000004.1"/>
</dbReference>
<dbReference type="InterPro" id="IPR055170">
    <property type="entry name" value="GFO_IDH_MocA-like_dom"/>
</dbReference>
<evidence type="ECO:0000313" key="4">
    <source>
        <dbReference type="EMBL" id="MBD0851491.1"/>
    </source>
</evidence>
<dbReference type="Proteomes" id="UP000598350">
    <property type="component" value="Unassembled WGS sequence"/>
</dbReference>
<evidence type="ECO:0000259" key="2">
    <source>
        <dbReference type="Pfam" id="PF01408"/>
    </source>
</evidence>
<reference evidence="4 5" key="1">
    <citation type="submission" date="2020-05" db="EMBL/GenBank/DDBJ databases">
        <title>The draft genome sequence of Maribacter arenosus CAU 1321.</title>
        <authorList>
            <person name="Mu L."/>
        </authorList>
    </citation>
    <scope>NUCLEOTIDE SEQUENCE [LARGE SCALE GENOMIC DNA]</scope>
    <source>
        <strain evidence="4 5">CAU 1321</strain>
    </source>
</reference>
<dbReference type="EMBL" id="JABTCG010000004">
    <property type="protein sequence ID" value="MBD0851491.1"/>
    <property type="molecule type" value="Genomic_DNA"/>
</dbReference>
<dbReference type="SUPFAM" id="SSF55347">
    <property type="entry name" value="Glyceraldehyde-3-phosphate dehydrogenase-like, C-terminal domain"/>
    <property type="match status" value="1"/>
</dbReference>
<dbReference type="InterPro" id="IPR050463">
    <property type="entry name" value="Gfo/Idh/MocA_oxidrdct_glycsds"/>
</dbReference>
<comment type="caution">
    <text evidence="4">The sequence shown here is derived from an EMBL/GenBank/DDBJ whole genome shotgun (WGS) entry which is preliminary data.</text>
</comment>
<keyword evidence="5" id="KW-1185">Reference proteome</keyword>
<evidence type="ECO:0000313" key="5">
    <source>
        <dbReference type="Proteomes" id="UP000598350"/>
    </source>
</evidence>
<evidence type="ECO:0000256" key="1">
    <source>
        <dbReference type="ARBA" id="ARBA00023002"/>
    </source>
</evidence>
<dbReference type="SUPFAM" id="SSF51735">
    <property type="entry name" value="NAD(P)-binding Rossmann-fold domains"/>
    <property type="match status" value="1"/>
</dbReference>
<proteinExistence type="predicted"/>
<protein>
    <submittedName>
        <fullName evidence="4">Gfo/Idh/MocA family oxidoreductase</fullName>
    </submittedName>
</protein>
<gene>
    <name evidence="4" type="ORF">HPE63_12495</name>
</gene>
<name>A0ABR7VEY7_9FLAO</name>
<accession>A0ABR7VEY7</accession>
<dbReference type="Gene3D" id="3.40.50.720">
    <property type="entry name" value="NAD(P)-binding Rossmann-like Domain"/>
    <property type="match status" value="1"/>
</dbReference>
<sequence>MNNNNKIRWGILGCGSVTEIKSGPAYQNTGGFEVVAVMRRDKEKAADYAKRHSVPKFYTSAEDLIGDKEVDAVYIATPPDSHKYYALKVADAGKPCCVEKPMAPNYLDSLEIHKAFNERNLPLFIAYYRRSLPRFLRIKQWLDEDAIGEVRHIRWHLSKPPNELDLSGTPNWRTDAKIAPGGYFDDLASHGLDLFVFLLGEIKEAYGITTNQMGLYSAKDAILGQWIHKNSITGSGSWNFGSHQREDKVEIYGSRGKIMFSVFDEAPIVLINSLGEEKLEIENPKHIQKFHVANIKEHLLGKSLHPSLGESGLHTSWVMDRILGKQ</sequence>
<feature type="domain" description="Gfo/Idh/MocA-like oxidoreductase N-terminal" evidence="2">
    <location>
        <begin position="7"/>
        <end position="126"/>
    </location>
</feature>
<dbReference type="PANTHER" id="PTHR43818">
    <property type="entry name" value="BCDNA.GH03377"/>
    <property type="match status" value="1"/>
</dbReference>
<dbReference type="InterPro" id="IPR000683">
    <property type="entry name" value="Gfo/Idh/MocA-like_OxRdtase_N"/>
</dbReference>
<dbReference type="InterPro" id="IPR036291">
    <property type="entry name" value="NAD(P)-bd_dom_sf"/>
</dbReference>